<dbReference type="Proteomes" id="UP000070186">
    <property type="component" value="Unassembled WGS sequence"/>
</dbReference>
<name>A0A133XH77_9RHOO</name>
<evidence type="ECO:0000313" key="2">
    <source>
        <dbReference type="Proteomes" id="UP000070186"/>
    </source>
</evidence>
<dbReference type="AlphaFoldDB" id="A0A133XH77"/>
<keyword evidence="2" id="KW-1185">Reference proteome</keyword>
<dbReference type="STRING" id="281362.AT959_13145"/>
<accession>A0A133XH77</accession>
<protein>
    <recommendedName>
        <fullName evidence="3">Nickel ABC transporter substrate-binding protein</fullName>
    </recommendedName>
</protein>
<sequence length="234" mass="25123">MTLALALLAGSVQAHGLWVAQRAGQWAAVYGEGAEDEAYDPAAIQQVEAWNEQGQAAGWRSEIRAGQWRFVPEEPVARLALRLDAGAWREMTDGRWLADGQAAGAGEVRRTWRLLRYASAVLAASGEPARPLGLPLEIVPLKDPLALRKGERLPLRLLLRGQPLANAKLIGDFINDDQAAPLRTDAAGLAVVTLGSNGLNVIQASHAEACVAECTSQRVAHSTTLSFSVPRRPE</sequence>
<comment type="caution">
    <text evidence="1">The sequence shown here is derived from an EMBL/GenBank/DDBJ whole genome shotgun (WGS) entry which is preliminary data.</text>
</comment>
<dbReference type="InterPro" id="IPR019613">
    <property type="entry name" value="DUF4198"/>
</dbReference>
<dbReference type="EMBL" id="LODL01000021">
    <property type="protein sequence ID" value="KXB30293.1"/>
    <property type="molecule type" value="Genomic_DNA"/>
</dbReference>
<proteinExistence type="predicted"/>
<reference evidence="1 2" key="1">
    <citation type="submission" date="2015-12" db="EMBL/GenBank/DDBJ databases">
        <title>Nitrous oxide reduction kinetics distinguish bacteria harboring typical versus atypical NosZ.</title>
        <authorList>
            <person name="Yoon S."/>
            <person name="Nissen S."/>
            <person name="Park D."/>
            <person name="Sanford R.A."/>
            <person name="Loeffler F.E."/>
        </authorList>
    </citation>
    <scope>NUCLEOTIDE SEQUENCE [LARGE SCALE GENOMIC DNA]</scope>
    <source>
        <strain evidence="1 2">ATCC BAA-841</strain>
    </source>
</reference>
<gene>
    <name evidence="1" type="ORF">AT959_13145</name>
</gene>
<dbReference type="Pfam" id="PF10670">
    <property type="entry name" value="DUF4198"/>
    <property type="match status" value="1"/>
</dbReference>
<organism evidence="1 2">
    <name type="scientific">Dechloromonas denitrificans</name>
    <dbReference type="NCBI Taxonomy" id="281362"/>
    <lineage>
        <taxon>Bacteria</taxon>
        <taxon>Pseudomonadati</taxon>
        <taxon>Pseudomonadota</taxon>
        <taxon>Betaproteobacteria</taxon>
        <taxon>Rhodocyclales</taxon>
        <taxon>Azonexaceae</taxon>
        <taxon>Dechloromonas</taxon>
    </lineage>
</organism>
<evidence type="ECO:0008006" key="3">
    <source>
        <dbReference type="Google" id="ProtNLM"/>
    </source>
</evidence>
<evidence type="ECO:0000313" key="1">
    <source>
        <dbReference type="EMBL" id="KXB30293.1"/>
    </source>
</evidence>